<evidence type="ECO:0000313" key="10">
    <source>
        <dbReference type="Proteomes" id="UP000560069"/>
    </source>
</evidence>
<name>A0A7Z0E986_9MICC</name>
<evidence type="ECO:0000256" key="1">
    <source>
        <dbReference type="ARBA" id="ARBA00006219"/>
    </source>
</evidence>
<dbReference type="AlphaFoldDB" id="A0A7Z0E986"/>
<keyword evidence="10" id="KW-1185">Reference proteome</keyword>
<evidence type="ECO:0000256" key="5">
    <source>
        <dbReference type="ARBA" id="ARBA00022840"/>
    </source>
</evidence>
<dbReference type="SUPFAM" id="SSF56112">
    <property type="entry name" value="Protein kinase-like (PK-like)"/>
    <property type="match status" value="1"/>
</dbReference>
<comment type="caution">
    <text evidence="9">The sequence shown here is derived from an EMBL/GenBank/DDBJ whole genome shotgun (WGS) entry which is preliminary data.</text>
</comment>
<dbReference type="GO" id="GO:0008910">
    <property type="term" value="F:kanamycin kinase activity"/>
    <property type="evidence" value="ECO:0007669"/>
    <property type="project" value="UniProtKB-EC"/>
</dbReference>
<evidence type="ECO:0000256" key="2">
    <source>
        <dbReference type="ARBA" id="ARBA00022679"/>
    </source>
</evidence>
<evidence type="ECO:0000313" key="9">
    <source>
        <dbReference type="EMBL" id="NYJ17397.1"/>
    </source>
</evidence>
<dbReference type="Gene3D" id="3.90.1200.10">
    <property type="match status" value="1"/>
</dbReference>
<dbReference type="RefSeq" id="WP_218849684.1">
    <property type="nucleotide sequence ID" value="NZ_BAAALK010000002.1"/>
</dbReference>
<dbReference type="Proteomes" id="UP000560069">
    <property type="component" value="Unassembled WGS sequence"/>
</dbReference>
<keyword evidence="4 9" id="KW-0418">Kinase</keyword>
<reference evidence="9 10" key="1">
    <citation type="submission" date="2020-07" db="EMBL/GenBank/DDBJ databases">
        <title>Sequencing the genomes of 1000 actinobacteria strains.</title>
        <authorList>
            <person name="Klenk H.-P."/>
        </authorList>
    </citation>
    <scope>NUCLEOTIDE SEQUENCE [LARGE SCALE GENOMIC DNA]</scope>
    <source>
        <strain evidence="9 10">DSM 15664</strain>
    </source>
</reference>
<dbReference type="GO" id="GO:0005524">
    <property type="term" value="F:ATP binding"/>
    <property type="evidence" value="ECO:0007669"/>
    <property type="project" value="UniProtKB-KW"/>
</dbReference>
<comment type="similarity">
    <text evidence="1">Belongs to the aminoglycoside phosphotransferase family.</text>
</comment>
<dbReference type="CDD" id="cd05150">
    <property type="entry name" value="APH"/>
    <property type="match status" value="1"/>
</dbReference>
<feature type="domain" description="Aminoglycoside phosphotransferase" evidence="8">
    <location>
        <begin position="68"/>
        <end position="180"/>
    </location>
</feature>
<organism evidence="9 10">
    <name type="scientific">Nesterenkonia sandarakina</name>
    <dbReference type="NCBI Taxonomy" id="272918"/>
    <lineage>
        <taxon>Bacteria</taxon>
        <taxon>Bacillati</taxon>
        <taxon>Actinomycetota</taxon>
        <taxon>Actinomycetes</taxon>
        <taxon>Micrococcales</taxon>
        <taxon>Micrococcaceae</taxon>
        <taxon>Nesterenkonia</taxon>
    </lineage>
</organism>
<dbReference type="GO" id="GO:0046677">
    <property type="term" value="P:response to antibiotic"/>
    <property type="evidence" value="ECO:0007669"/>
    <property type="project" value="UniProtKB-KW"/>
</dbReference>
<accession>A0A7Z0E986</accession>
<dbReference type="InterPro" id="IPR024165">
    <property type="entry name" value="Kan/Strep_kinase"/>
</dbReference>
<protein>
    <submittedName>
        <fullName evidence="9">Kanamycin kinase</fullName>
        <ecNumber evidence="9">2.7.1.95</ecNumber>
    </submittedName>
</protein>
<gene>
    <name evidence="9" type="ORF">HNR11_001931</name>
</gene>
<evidence type="ECO:0000256" key="6">
    <source>
        <dbReference type="ARBA" id="ARBA00023251"/>
    </source>
</evidence>
<evidence type="ECO:0000256" key="7">
    <source>
        <dbReference type="SAM" id="MobiDB-lite"/>
    </source>
</evidence>
<keyword evidence="2 9" id="KW-0808">Transferase</keyword>
<dbReference type="Pfam" id="PF01636">
    <property type="entry name" value="APH"/>
    <property type="match status" value="1"/>
</dbReference>
<proteinExistence type="inferred from homology"/>
<keyword evidence="5" id="KW-0067">ATP-binding</keyword>
<feature type="region of interest" description="Disordered" evidence="7">
    <location>
        <begin position="169"/>
        <end position="193"/>
    </location>
</feature>
<dbReference type="EC" id="2.7.1.95" evidence="9"/>
<dbReference type="InterPro" id="IPR002575">
    <property type="entry name" value="Aminoglycoside_PTrfase"/>
</dbReference>
<evidence type="ECO:0000259" key="8">
    <source>
        <dbReference type="Pfam" id="PF01636"/>
    </source>
</evidence>
<evidence type="ECO:0000256" key="4">
    <source>
        <dbReference type="ARBA" id="ARBA00022777"/>
    </source>
</evidence>
<keyword evidence="3" id="KW-0547">Nucleotide-binding</keyword>
<dbReference type="EMBL" id="JACCFQ010000001">
    <property type="protein sequence ID" value="NYJ17397.1"/>
    <property type="molecule type" value="Genomic_DNA"/>
</dbReference>
<dbReference type="Gene3D" id="3.30.200.20">
    <property type="entry name" value="Phosphorylase Kinase, domain 1"/>
    <property type="match status" value="1"/>
</dbReference>
<evidence type="ECO:0000256" key="3">
    <source>
        <dbReference type="ARBA" id="ARBA00022741"/>
    </source>
</evidence>
<dbReference type="InterPro" id="IPR011009">
    <property type="entry name" value="Kinase-like_dom_sf"/>
</dbReference>
<sequence>MSARAPVGARVCTSVCAQMSTVGAKSGLAGAPPGHTKAPAHLVRALDSFGLRDAELSPVWKNQAGGLTFSVASAGPGGRIDFYVKWNPAGTSESLTAEAQRLQWLQGRHPAPVAVDLVADMHGEVLLTRALPGESAVAQRWKHQPDTALRALGAGLRRLHQVDYAELPPQWSPQQEPDADGDDTVHRAAASGPPGGIDKLVLSQGDPCAPNTLLAADGSFLAHVDLGRLTVADRWADLAVMTMSLGWNFPRYQEAVFWEGYGIEPDPARIEYYRRLWDEASGAPPEDPGVVP</sequence>
<keyword evidence="6" id="KW-0046">Antibiotic resistance</keyword>